<feature type="compositionally biased region" description="Polar residues" evidence="2">
    <location>
        <begin position="772"/>
        <end position="792"/>
    </location>
</feature>
<dbReference type="Proteomes" id="UP001530315">
    <property type="component" value="Unassembled WGS sequence"/>
</dbReference>
<gene>
    <name evidence="3" type="ORF">ACHAW5_002420</name>
</gene>
<comment type="caution">
    <text evidence="3">The sequence shown here is derived from an EMBL/GenBank/DDBJ whole genome shotgun (WGS) entry which is preliminary data.</text>
</comment>
<evidence type="ECO:0000256" key="1">
    <source>
        <dbReference type="SAM" id="Coils"/>
    </source>
</evidence>
<name>A0ABD3NFI4_9STRA</name>
<feature type="compositionally biased region" description="Basic and acidic residues" evidence="2">
    <location>
        <begin position="728"/>
        <end position="750"/>
    </location>
</feature>
<protein>
    <submittedName>
        <fullName evidence="3">Uncharacterized protein</fullName>
    </submittedName>
</protein>
<proteinExistence type="predicted"/>
<evidence type="ECO:0000313" key="3">
    <source>
        <dbReference type="EMBL" id="KAL3773256.1"/>
    </source>
</evidence>
<evidence type="ECO:0000313" key="4">
    <source>
        <dbReference type="Proteomes" id="UP001530315"/>
    </source>
</evidence>
<dbReference type="EMBL" id="JALLAZ020001541">
    <property type="protein sequence ID" value="KAL3773256.1"/>
    <property type="molecule type" value="Genomic_DNA"/>
</dbReference>
<feature type="coiled-coil region" evidence="1">
    <location>
        <begin position="1588"/>
        <end position="1615"/>
    </location>
</feature>
<feature type="region of interest" description="Disordered" evidence="2">
    <location>
        <begin position="103"/>
        <end position="131"/>
    </location>
</feature>
<keyword evidence="4" id="KW-1185">Reference proteome</keyword>
<accession>A0ABD3NFI4</accession>
<reference evidence="3 4" key="1">
    <citation type="submission" date="2024-10" db="EMBL/GenBank/DDBJ databases">
        <title>Updated reference genomes for cyclostephanoid diatoms.</title>
        <authorList>
            <person name="Roberts W.R."/>
            <person name="Alverson A.J."/>
        </authorList>
    </citation>
    <scope>NUCLEOTIDE SEQUENCE [LARGE SCALE GENOMIC DNA]</scope>
    <source>
        <strain evidence="3 4">AJA276-08</strain>
    </source>
</reference>
<keyword evidence="1" id="KW-0175">Coiled coil</keyword>
<sequence length="1620" mass="175963">MEVNAIRIEERSIVVSSDGWPSSAAALDDDELAFGRGEGHDAMKAESAGIKVGSMAALSDGGPSSVMIMESINPDGATSTPAGSYFRVNGAEEKRTYEHSSCVADAAPSEPGRETALNGVPPAKGKPTASSEAIRFNEASAANKLTPQLSSKTLGTLSAEQSSFEHGHEMSVYDEDDDDILSDKASSADFQSDSDAFLSGQRSADRAPLENAYGPFIHPTDTSLADARERLHVALEQTRLLGASFTEQAYDRYRCLMKPVHESLEEIIEPILIDPRQALEALREEADAIKVEKDMEKKQALQAGVGLEELAYFGEGLHLVVLPEDEVDETEIDITQFPDRGPTNPETGEHVEEISTAAASATEQVFDKIRRIRAIRMGGDIGEVGIPQVAATHLTRNLAQDHLTLDESFSPGLASAAFALMSPALSVNSHAGDAHQNSSKGSLQHLLTLAPDAEGARLDGSFTAVQSALIARGVGMHEMKRDSRVNPLRQRMVQPNYFSPTPSYKFLPPLLGPHQIYRLQAAEFRRKRPGARSGARESIKSVVEDICSSFGGNGVEAAGKYVKGDGKRIDDSSVGSRYGSSGGIKRALYDKHSALEFGVLRRMHSAMLKSQRIEGTLATSKAASHAVAESTDLVNEPLRGISDNGDFDPLLAFSVMSAVGLVRRKDSNSKRQQRASSRITEDTFVQTLGLDSLASIASVKAFSRAFATSSNGKKRQLSGKDNPMNDAKMMKSDISDTHNGDNNDGIHEIRGGGGQDEVSSIGSKTISKESGEIQQNGVLKTTPSKTDASISDPSLAEYTGFGPIYNAMPQDPLGDEQSQNVTSSHQLWQHQLGVAPDLYHNEPLSQQLTGSHLSSLQSELTDFYLRNGPVGTQDWVASRMANSAARAEFLAQHPQLTTSLGIFPGQMNLNFLEQELAKAMLLRDHQNAAATRSHGAVADAASARYQSTLSSINPQHPFGFQDRSNEMQFIHSLSASYATKQQKEIYSKQLQRKRSLSLSEKALDSNKEMKRTEISEIVADMKRPASAPPSPLNFEDAKRPPLAAPSPLNFESNKPIPNGSSKAIGTHYAASISEPNFALPAPPIGLDTEIADLIAHAKFHEAHFLAQSKSDESKVLLVEFLLSLGTAIPVPKDLIAVPLMKKLGSSNYQLRLNEFAGSSTSATALREVIVAIISVWLWANHKNCFKQTIVAVGNDEADPSFKWLINLAIDMSLSALANFFDSHHSGKNNFKAEDTPNEQVAAIASKSLANQVFLDYRADASFPILEDLVKLLDSLRTDALRAKTQERVLLAALVSRCGNMTEAFSNAYVSSIVRAGVALGHENVCEMGQDEACRASTLLPYDYFHDNFGVWEEPCRPITGYHAAVEGDELKRQAHARSLIQKSMMRLQNRLGLKGGISDGGPYFPVVSPVKISTPIAPAAIPPIVKTPSGSLKRRGSYDNFGVPGSGEQDLTFNPDHSVDPMLWDPDDVANLPYGDHEFGGRPIGVLSIEKKKGLPDDENPGYQTNSLAAQYPSTQELEWEDVANMFFHGGSTRSIDINYDFGSHDQLGKKNIFAPFVRAFDSSSINQESETGQEPYSDEDIRDEAILRRHQNGLDEMKLKLDAALESRKQLSQQRGRKR</sequence>
<evidence type="ECO:0000256" key="2">
    <source>
        <dbReference type="SAM" id="MobiDB-lite"/>
    </source>
</evidence>
<feature type="region of interest" description="Disordered" evidence="2">
    <location>
        <begin position="1016"/>
        <end position="1043"/>
    </location>
</feature>
<feature type="compositionally biased region" description="Polar residues" evidence="2">
    <location>
        <begin position="1565"/>
        <end position="1575"/>
    </location>
</feature>
<feature type="region of interest" description="Disordered" evidence="2">
    <location>
        <begin position="1565"/>
        <end position="1584"/>
    </location>
</feature>
<feature type="region of interest" description="Disordered" evidence="2">
    <location>
        <begin position="710"/>
        <end position="822"/>
    </location>
</feature>
<organism evidence="3 4">
    <name type="scientific">Stephanodiscus triporus</name>
    <dbReference type="NCBI Taxonomy" id="2934178"/>
    <lineage>
        <taxon>Eukaryota</taxon>
        <taxon>Sar</taxon>
        <taxon>Stramenopiles</taxon>
        <taxon>Ochrophyta</taxon>
        <taxon>Bacillariophyta</taxon>
        <taxon>Coscinodiscophyceae</taxon>
        <taxon>Thalassiosirophycidae</taxon>
        <taxon>Stephanodiscales</taxon>
        <taxon>Stephanodiscaceae</taxon>
        <taxon>Stephanodiscus</taxon>
    </lineage>
</organism>